<reference evidence="3" key="1">
    <citation type="journal article" date="2013" name="Nature">
        <title>Pan genome of the phytoplankton Emiliania underpins its global distribution.</title>
        <authorList>
            <person name="Read B.A."/>
            <person name="Kegel J."/>
            <person name="Klute M.J."/>
            <person name="Kuo A."/>
            <person name="Lefebvre S.C."/>
            <person name="Maumus F."/>
            <person name="Mayer C."/>
            <person name="Miller J."/>
            <person name="Monier A."/>
            <person name="Salamov A."/>
            <person name="Young J."/>
            <person name="Aguilar M."/>
            <person name="Claverie J.M."/>
            <person name="Frickenhaus S."/>
            <person name="Gonzalez K."/>
            <person name="Herman E.K."/>
            <person name="Lin Y.C."/>
            <person name="Napier J."/>
            <person name="Ogata H."/>
            <person name="Sarno A.F."/>
            <person name="Shmutz J."/>
            <person name="Schroeder D."/>
            <person name="de Vargas C."/>
            <person name="Verret F."/>
            <person name="von Dassow P."/>
            <person name="Valentin K."/>
            <person name="Van de Peer Y."/>
            <person name="Wheeler G."/>
            <person name="Dacks J.B."/>
            <person name="Delwiche C.F."/>
            <person name="Dyhrman S.T."/>
            <person name="Glockner G."/>
            <person name="John U."/>
            <person name="Richards T."/>
            <person name="Worden A.Z."/>
            <person name="Zhang X."/>
            <person name="Grigoriev I.V."/>
            <person name="Allen A.E."/>
            <person name="Bidle K."/>
            <person name="Borodovsky M."/>
            <person name="Bowler C."/>
            <person name="Brownlee C."/>
            <person name="Cock J.M."/>
            <person name="Elias M."/>
            <person name="Gladyshev V.N."/>
            <person name="Groth M."/>
            <person name="Guda C."/>
            <person name="Hadaegh A."/>
            <person name="Iglesias-Rodriguez M.D."/>
            <person name="Jenkins J."/>
            <person name="Jones B.M."/>
            <person name="Lawson T."/>
            <person name="Leese F."/>
            <person name="Lindquist E."/>
            <person name="Lobanov A."/>
            <person name="Lomsadze A."/>
            <person name="Malik S.B."/>
            <person name="Marsh M.E."/>
            <person name="Mackinder L."/>
            <person name="Mock T."/>
            <person name="Mueller-Roeber B."/>
            <person name="Pagarete A."/>
            <person name="Parker M."/>
            <person name="Probert I."/>
            <person name="Quesneville H."/>
            <person name="Raines C."/>
            <person name="Rensing S.A."/>
            <person name="Riano-Pachon D.M."/>
            <person name="Richier S."/>
            <person name="Rokitta S."/>
            <person name="Shiraiwa Y."/>
            <person name="Soanes D.M."/>
            <person name="van der Giezen M."/>
            <person name="Wahlund T.M."/>
            <person name="Williams B."/>
            <person name="Wilson W."/>
            <person name="Wolfe G."/>
            <person name="Wurch L.L."/>
        </authorList>
    </citation>
    <scope>NUCLEOTIDE SEQUENCE</scope>
</reference>
<dbReference type="HOGENOM" id="CLU_1374449_0_0_1"/>
<feature type="region of interest" description="Disordered" evidence="1">
    <location>
        <begin position="70"/>
        <end position="108"/>
    </location>
</feature>
<dbReference type="RefSeq" id="XP_005764514.1">
    <property type="nucleotide sequence ID" value="XM_005764457.1"/>
</dbReference>
<name>A0A0D3ILF0_EMIH1</name>
<dbReference type="GeneID" id="17258285"/>
<dbReference type="Proteomes" id="UP000013827">
    <property type="component" value="Unassembled WGS sequence"/>
</dbReference>
<sequence length="204" mass="21368">MYPETYWTAYDTTIPNADDAVFGTTQSIIDASADGADAGSTTAPSRGLPTEGVLVGGKSKQLKKISKRARNNAIKGGPVNSPSSNPTLPPTWVTAVPGGGASGDDVTWATPVPPPRVTAVPGGPKGTDVTWASVAGRHDSQQPTPQASAEGVDGAQLVTANMTHTMRMHRTDFEELSEALEDGDEEAIEQFITKQKIEMDAVIH</sequence>
<evidence type="ECO:0000256" key="1">
    <source>
        <dbReference type="SAM" id="MobiDB-lite"/>
    </source>
</evidence>
<accession>A0A0D3ILF0</accession>
<dbReference type="KEGG" id="ehx:EMIHUDRAFT_213849"/>
<evidence type="ECO:0000313" key="3">
    <source>
        <dbReference type="Proteomes" id="UP000013827"/>
    </source>
</evidence>
<evidence type="ECO:0000313" key="2">
    <source>
        <dbReference type="EnsemblProtists" id="EOD12085"/>
    </source>
</evidence>
<dbReference type="AlphaFoldDB" id="A0A0D3ILF0"/>
<feature type="compositionally biased region" description="Low complexity" evidence="1">
    <location>
        <begin position="34"/>
        <end position="43"/>
    </location>
</feature>
<dbReference type="EnsemblProtists" id="EOD12085">
    <property type="protein sequence ID" value="EOD12085"/>
    <property type="gene ID" value="EMIHUDRAFT_213849"/>
</dbReference>
<reference evidence="2" key="2">
    <citation type="submission" date="2024-10" db="UniProtKB">
        <authorList>
            <consortium name="EnsemblProtists"/>
        </authorList>
    </citation>
    <scope>IDENTIFICATION</scope>
</reference>
<protein>
    <submittedName>
        <fullName evidence="2">Uncharacterized protein</fullName>
    </submittedName>
</protein>
<dbReference type="PaxDb" id="2903-EOD12085"/>
<proteinExistence type="predicted"/>
<feature type="region of interest" description="Disordered" evidence="1">
    <location>
        <begin position="34"/>
        <end position="53"/>
    </location>
</feature>
<keyword evidence="3" id="KW-1185">Reference proteome</keyword>
<organism evidence="2 3">
    <name type="scientific">Emiliania huxleyi (strain CCMP1516)</name>
    <dbReference type="NCBI Taxonomy" id="280463"/>
    <lineage>
        <taxon>Eukaryota</taxon>
        <taxon>Haptista</taxon>
        <taxon>Haptophyta</taxon>
        <taxon>Prymnesiophyceae</taxon>
        <taxon>Isochrysidales</taxon>
        <taxon>Noelaerhabdaceae</taxon>
        <taxon>Emiliania</taxon>
    </lineage>
</organism>